<dbReference type="AlphaFoldDB" id="A0A9Y4KE43"/>
<dbReference type="RefSeq" id="XP_008291648.1">
    <property type="nucleotide sequence ID" value="XM_008293426.1"/>
</dbReference>
<evidence type="ECO:0000313" key="4">
    <source>
        <dbReference type="RefSeq" id="XP_008291648.1"/>
    </source>
</evidence>
<evidence type="ECO:0000313" key="3">
    <source>
        <dbReference type="Proteomes" id="UP000694891"/>
    </source>
</evidence>
<sequence>MADKEKRRSGVTPAGMPVGKAARSDSDREFLSQAGVGELLRGAILKMVEARSDDPIGFLADHFCNLASVTDTGTAGCGDEEPLNSGALSAGAQEQQHLNRALWHLRLAHHSQRSAFSNNVRVAYDLLNLTGPRRSAGEAPEGPDGSSSDSPTGEAGGGGGGGGGGGVRGGLYTQTLQCLCSEGGVPASTSAPLLRRLHCQDHEAVPYDVFRHGVLTCAVFSDYIRQAQRLYAEVCCPDEGPASRALCLAVLGTLKEALETSQGPDANCCVNANTRASSCLETNAKAIRYLEASAKISPYKLAQAMAGGQTRGPGGDMDAKEFENAAAELFITRVKVVS</sequence>
<gene>
    <name evidence="4" type="primary">tpgs1</name>
</gene>
<dbReference type="GO" id="GO:0008017">
    <property type="term" value="F:microtubule binding"/>
    <property type="evidence" value="ECO:0007669"/>
    <property type="project" value="TreeGrafter"/>
</dbReference>
<dbReference type="PANTHER" id="PTHR31932">
    <property type="entry name" value="TUBULIN POLYGLUTAMYLASE COMPLEX SUBUNIT 1"/>
    <property type="match status" value="1"/>
</dbReference>
<feature type="region of interest" description="Disordered" evidence="1">
    <location>
        <begin position="1"/>
        <end position="26"/>
    </location>
</feature>
<organism evidence="3 4">
    <name type="scientific">Stegastes partitus</name>
    <name type="common">bicolor damselfish</name>
    <dbReference type="NCBI Taxonomy" id="144197"/>
    <lineage>
        <taxon>Eukaryota</taxon>
        <taxon>Metazoa</taxon>
        <taxon>Chordata</taxon>
        <taxon>Craniata</taxon>
        <taxon>Vertebrata</taxon>
        <taxon>Euteleostomi</taxon>
        <taxon>Actinopterygii</taxon>
        <taxon>Neopterygii</taxon>
        <taxon>Teleostei</taxon>
        <taxon>Neoteleostei</taxon>
        <taxon>Acanthomorphata</taxon>
        <taxon>Ovalentaria</taxon>
        <taxon>Pomacentridae</taxon>
        <taxon>Stegastes</taxon>
    </lineage>
</organism>
<feature type="domain" description="Tubulin polyglutamylase complex subunit 1-like C-terminal" evidence="2">
    <location>
        <begin position="282"/>
        <end position="335"/>
    </location>
</feature>
<dbReference type="InterPro" id="IPR039235">
    <property type="entry name" value="TPGS1"/>
</dbReference>
<dbReference type="InterPro" id="IPR057632">
    <property type="entry name" value="TPGS1_C"/>
</dbReference>
<name>A0A9Y4KE43_9TELE</name>
<keyword evidence="3" id="KW-1185">Reference proteome</keyword>
<evidence type="ECO:0000259" key="2">
    <source>
        <dbReference type="Pfam" id="PF24480"/>
    </source>
</evidence>
<dbReference type="Pfam" id="PF24480">
    <property type="entry name" value="TPGS1_C"/>
    <property type="match status" value="2"/>
</dbReference>
<dbReference type="GeneID" id="103365872"/>
<feature type="region of interest" description="Disordered" evidence="1">
    <location>
        <begin position="133"/>
        <end position="166"/>
    </location>
</feature>
<feature type="compositionally biased region" description="Low complexity" evidence="1">
    <location>
        <begin position="142"/>
        <end position="153"/>
    </location>
</feature>
<protein>
    <submittedName>
        <fullName evidence="4">Tubulin polyglutamylase complex subunit 1</fullName>
    </submittedName>
</protein>
<proteinExistence type="predicted"/>
<reference evidence="4" key="1">
    <citation type="submission" date="2025-08" db="UniProtKB">
        <authorList>
            <consortium name="RefSeq"/>
        </authorList>
    </citation>
    <scope>IDENTIFICATION</scope>
</reference>
<dbReference type="Proteomes" id="UP000694891">
    <property type="component" value="Unplaced"/>
</dbReference>
<dbReference type="InterPro" id="IPR047502">
    <property type="entry name" value="DD_TPGS1"/>
</dbReference>
<dbReference type="PANTHER" id="PTHR31932:SF2">
    <property type="entry name" value="TUBULIN POLYGLUTAMYLASE COMPLEX SUBUNIT 1"/>
    <property type="match status" value="1"/>
</dbReference>
<evidence type="ECO:0000256" key="1">
    <source>
        <dbReference type="SAM" id="MobiDB-lite"/>
    </source>
</evidence>
<feature type="domain" description="Tubulin polyglutamylase complex subunit 1-like C-terminal" evidence="2">
    <location>
        <begin position="93"/>
        <end position="274"/>
    </location>
</feature>
<dbReference type="CTD" id="91978"/>
<feature type="compositionally biased region" description="Gly residues" evidence="1">
    <location>
        <begin position="154"/>
        <end position="166"/>
    </location>
</feature>
<dbReference type="CDD" id="cd22960">
    <property type="entry name" value="DD_TPGS1"/>
    <property type="match status" value="1"/>
</dbReference>
<accession>A0A9Y4KE43</accession>